<protein>
    <submittedName>
        <fullName evidence="4">Gentisate 1,2-dioxygenase</fullName>
    </submittedName>
</protein>
<dbReference type="InterPro" id="IPR011051">
    <property type="entry name" value="RmlC_Cupin_sf"/>
</dbReference>
<evidence type="ECO:0000256" key="1">
    <source>
        <dbReference type="ARBA" id="ARBA00022964"/>
    </source>
</evidence>
<evidence type="ECO:0000313" key="4">
    <source>
        <dbReference type="EMBL" id="SHN77898.1"/>
    </source>
</evidence>
<dbReference type="Gene3D" id="2.60.120.10">
    <property type="entry name" value="Jelly Rolls"/>
    <property type="match status" value="1"/>
</dbReference>
<dbReference type="InterPro" id="IPR013096">
    <property type="entry name" value="Cupin_2"/>
</dbReference>
<dbReference type="Proteomes" id="UP000184096">
    <property type="component" value="Chromosome I"/>
</dbReference>
<accession>A0A1M7U4K9</accession>
<dbReference type="Pfam" id="PF07883">
    <property type="entry name" value="Cupin_2"/>
    <property type="match status" value="2"/>
</dbReference>
<proteinExistence type="predicted"/>
<keyword evidence="5" id="KW-1185">Reference proteome</keyword>
<dbReference type="InterPro" id="IPR047183">
    <property type="entry name" value="GDO-like"/>
</dbReference>
<dbReference type="AlphaFoldDB" id="A0A1M7U4K9"/>
<dbReference type="RefSeq" id="WP_072819528.1">
    <property type="nucleotide sequence ID" value="NZ_LT670849.1"/>
</dbReference>
<dbReference type="PANTHER" id="PTHR41517:SF1">
    <property type="entry name" value="CUPIN"/>
    <property type="match status" value="1"/>
</dbReference>
<dbReference type="CDD" id="cd02216">
    <property type="entry name" value="cupin_GDO-like_N"/>
    <property type="match status" value="1"/>
</dbReference>
<dbReference type="InterPro" id="IPR014710">
    <property type="entry name" value="RmlC-like_jellyroll"/>
</dbReference>
<evidence type="ECO:0000313" key="5">
    <source>
        <dbReference type="Proteomes" id="UP000184096"/>
    </source>
</evidence>
<gene>
    <name evidence="4" type="ORF">SAMN05444170_3528</name>
</gene>
<keyword evidence="1 4" id="KW-0223">Dioxygenase</keyword>
<name>A0A1M7U4K9_9BRAD</name>
<keyword evidence="2" id="KW-0560">Oxidoreductase</keyword>
<dbReference type="PANTHER" id="PTHR41517">
    <property type="entry name" value="1,2-DIOXYGENASE PROTEIN-RELATED"/>
    <property type="match status" value="1"/>
</dbReference>
<dbReference type="CDD" id="cd06992">
    <property type="entry name" value="cupin_GDO-like_C"/>
    <property type="match status" value="1"/>
</dbReference>
<evidence type="ECO:0000256" key="2">
    <source>
        <dbReference type="ARBA" id="ARBA00023002"/>
    </source>
</evidence>
<dbReference type="SUPFAM" id="SSF51182">
    <property type="entry name" value="RmlC-like cupins"/>
    <property type="match status" value="1"/>
</dbReference>
<sequence length="371" mass="42305">MSKHESERNEIYDAVGKLNAYPFWLIQGDMEPEEPRVREIPHVWRFKDFEPLIAKAGPIVPHEMAERRAFIFHNPGYDMSRPYTTNTQYIAYSFYMPGEIFEPHIHTPSASRMLLRSDGKGYTTVEGEKCYLERGDLVITPSGTWHDHGNEGQEPMIWVDMLDIPIPVLFNAAKFGWDYKENGVSTDRQSATRSQHYSKRHYGFGGLRPRFAQTEIGNRNSSPQLHWKYTDVRAALDAVRHEAGDPYDGVVVDYVDVMTGGPIQKTQNFSMQLLRPGEHTLSHRHTNNAVYVCIEGSGYTIINGEKYAWEENDVFCIPSMHWHEHVNGSGKVDAVLYSVTDSPAMDKLGLRWEERKTASGDIVKLGNVIPA</sequence>
<dbReference type="EMBL" id="LT670849">
    <property type="protein sequence ID" value="SHN77898.1"/>
    <property type="molecule type" value="Genomic_DNA"/>
</dbReference>
<reference evidence="5" key="1">
    <citation type="submission" date="2016-11" db="EMBL/GenBank/DDBJ databases">
        <authorList>
            <person name="Varghese N."/>
            <person name="Submissions S."/>
        </authorList>
    </citation>
    <scope>NUCLEOTIDE SEQUENCE [LARGE SCALE GENOMIC DNA]</scope>
    <source>
        <strain evidence="5">GAS401</strain>
    </source>
</reference>
<organism evidence="4 5">
    <name type="scientific">Bradyrhizobium erythrophlei</name>
    <dbReference type="NCBI Taxonomy" id="1437360"/>
    <lineage>
        <taxon>Bacteria</taxon>
        <taxon>Pseudomonadati</taxon>
        <taxon>Pseudomonadota</taxon>
        <taxon>Alphaproteobacteria</taxon>
        <taxon>Hyphomicrobiales</taxon>
        <taxon>Nitrobacteraceae</taxon>
        <taxon>Bradyrhizobium</taxon>
    </lineage>
</organism>
<feature type="domain" description="Cupin type-2" evidence="3">
    <location>
        <begin position="95"/>
        <end position="160"/>
    </location>
</feature>
<dbReference type="GO" id="GO:0051213">
    <property type="term" value="F:dioxygenase activity"/>
    <property type="evidence" value="ECO:0007669"/>
    <property type="project" value="UniProtKB-KW"/>
</dbReference>
<evidence type="ECO:0000259" key="3">
    <source>
        <dbReference type="Pfam" id="PF07883"/>
    </source>
</evidence>
<feature type="domain" description="Cupin type-2" evidence="3">
    <location>
        <begin position="272"/>
        <end position="339"/>
    </location>
</feature>